<dbReference type="Gene3D" id="3.50.4.10">
    <property type="entry name" value="Hepatocyte Growth Factor"/>
    <property type="match status" value="1"/>
</dbReference>
<dbReference type="Proteomes" id="UP000515163">
    <property type="component" value="Unplaced"/>
</dbReference>
<dbReference type="SUPFAM" id="SSF56496">
    <property type="entry name" value="Fibrinogen C-terminal domain-like"/>
    <property type="match status" value="1"/>
</dbReference>
<evidence type="ECO:0000259" key="6">
    <source>
        <dbReference type="PROSITE" id="PS51406"/>
    </source>
</evidence>
<dbReference type="KEGG" id="aten:116301672"/>
<feature type="domain" description="Fibrinogen C-terminal" evidence="6">
    <location>
        <begin position="105"/>
        <end position="158"/>
    </location>
</feature>
<comment type="caution">
    <text evidence="3">Lacks conserved residue(s) required for the propagation of feature annotation.</text>
</comment>
<accession>A0A6P8IJJ1</accession>
<dbReference type="PROSITE" id="PS51406">
    <property type="entry name" value="FIBRINOGEN_C_2"/>
    <property type="match status" value="1"/>
</dbReference>
<feature type="disulfide bond" evidence="3">
    <location>
        <begin position="69"/>
        <end position="86"/>
    </location>
</feature>
<dbReference type="Gene3D" id="2.10.25.10">
    <property type="entry name" value="Laminin"/>
    <property type="match status" value="1"/>
</dbReference>
<feature type="domain" description="EGF-like" evidence="4">
    <location>
        <begin position="60"/>
        <end position="98"/>
    </location>
</feature>
<dbReference type="InterPro" id="IPR036056">
    <property type="entry name" value="Fibrinogen-like_C"/>
</dbReference>
<feature type="disulfide bond" evidence="3">
    <location>
        <begin position="88"/>
        <end position="97"/>
    </location>
</feature>
<comment type="similarity">
    <text evidence="1">Belongs to the EGF domain peptide family.</text>
</comment>
<dbReference type="InterPro" id="IPR000742">
    <property type="entry name" value="EGF"/>
</dbReference>
<dbReference type="InterPro" id="IPR003609">
    <property type="entry name" value="Pan_app"/>
</dbReference>
<dbReference type="PANTHER" id="PTHR16146">
    <property type="entry name" value="INTELECTIN"/>
    <property type="match status" value="1"/>
</dbReference>
<dbReference type="PROSITE" id="PS50026">
    <property type="entry name" value="EGF_3"/>
    <property type="match status" value="1"/>
</dbReference>
<dbReference type="GO" id="GO:0005615">
    <property type="term" value="C:extracellular space"/>
    <property type="evidence" value="ECO:0007669"/>
    <property type="project" value="TreeGrafter"/>
</dbReference>
<gene>
    <name evidence="8" type="primary">LOC116301672</name>
</gene>
<keyword evidence="2 3" id="KW-1015">Disulfide bond</keyword>
<evidence type="ECO:0000259" key="4">
    <source>
        <dbReference type="PROSITE" id="PS50026"/>
    </source>
</evidence>
<dbReference type="SUPFAM" id="SSF57196">
    <property type="entry name" value="EGF/Laminin"/>
    <property type="match status" value="1"/>
</dbReference>
<evidence type="ECO:0000313" key="8">
    <source>
        <dbReference type="RefSeq" id="XP_031566623.1"/>
    </source>
</evidence>
<name>A0A6P8IJJ1_ACTTE</name>
<dbReference type="RefSeq" id="XP_031566623.1">
    <property type="nucleotide sequence ID" value="XM_031710763.1"/>
</dbReference>
<dbReference type="GO" id="GO:0070492">
    <property type="term" value="F:oligosaccharide binding"/>
    <property type="evidence" value="ECO:0007669"/>
    <property type="project" value="TreeGrafter"/>
</dbReference>
<dbReference type="InterPro" id="IPR002181">
    <property type="entry name" value="Fibrinogen_a/b/g_C_dom"/>
</dbReference>
<dbReference type="PANTHER" id="PTHR16146:SF46">
    <property type="entry name" value="INTELECTIN-1A-RELATED"/>
    <property type="match status" value="1"/>
</dbReference>
<dbReference type="NCBIfam" id="NF040941">
    <property type="entry name" value="GGGWT_bact"/>
    <property type="match status" value="1"/>
</dbReference>
<sequence length="322" mass="36028">MSLHNDISVLDCGMQCSVTPGCRSYNYKNNTTPQQCELNNKTAEDEPADYEVDVAFNYYAEDLCVPNPCKNGGSCHHGGSPSHTWCLCTQDYDGNTCTKFVPLGALPKKPAQSCLHTNNSVGGVEDGPKWIDPGYSGTPFLVYCDMTTDGGGWLLVSNVIIPNPVQKPPRILTSSFHNISNYSDNQLFISATNLRQLKQLMPFSQLRFECYKREVGRKIDIITTKDSKGTAVVDYFTAKTDDRPDACGSFIPGSGDNSMIARECANWKLGKWGHSRKNEDRLFDHTFYVPSRYHWVLRVATFDCDGNSVHLTPGDFWKIYVR</sequence>
<evidence type="ECO:0000256" key="1">
    <source>
        <dbReference type="ARBA" id="ARBA00006373"/>
    </source>
</evidence>
<feature type="domain" description="Apple" evidence="5">
    <location>
        <begin position="1"/>
        <end position="64"/>
    </location>
</feature>
<keyword evidence="3" id="KW-0245">EGF-like domain</keyword>
<evidence type="ECO:0000256" key="2">
    <source>
        <dbReference type="ARBA" id="ARBA00023157"/>
    </source>
</evidence>
<dbReference type="GeneID" id="116301672"/>
<evidence type="ECO:0000313" key="7">
    <source>
        <dbReference type="Proteomes" id="UP000515163"/>
    </source>
</evidence>
<dbReference type="InParanoid" id="A0A6P8IJJ1"/>
<evidence type="ECO:0000259" key="5">
    <source>
        <dbReference type="PROSITE" id="PS50948"/>
    </source>
</evidence>
<reference evidence="8" key="1">
    <citation type="submission" date="2025-08" db="UniProtKB">
        <authorList>
            <consortium name="RefSeq"/>
        </authorList>
    </citation>
    <scope>IDENTIFICATION</scope>
    <source>
        <tissue evidence="8">Tentacle</tissue>
    </source>
</reference>
<dbReference type="PROSITE" id="PS00022">
    <property type="entry name" value="EGF_1"/>
    <property type="match status" value="1"/>
</dbReference>
<evidence type="ECO:0000256" key="3">
    <source>
        <dbReference type="PROSITE-ProRule" id="PRU00076"/>
    </source>
</evidence>
<organism evidence="7 8">
    <name type="scientific">Actinia tenebrosa</name>
    <name type="common">Australian red waratah sea anemone</name>
    <dbReference type="NCBI Taxonomy" id="6105"/>
    <lineage>
        <taxon>Eukaryota</taxon>
        <taxon>Metazoa</taxon>
        <taxon>Cnidaria</taxon>
        <taxon>Anthozoa</taxon>
        <taxon>Hexacorallia</taxon>
        <taxon>Actiniaria</taxon>
        <taxon>Actiniidae</taxon>
        <taxon>Actinia</taxon>
    </lineage>
</organism>
<keyword evidence="7" id="KW-1185">Reference proteome</keyword>
<dbReference type="SUPFAM" id="SSF57414">
    <property type="entry name" value="Hairpin loop containing domain-like"/>
    <property type="match status" value="1"/>
</dbReference>
<dbReference type="PROSITE" id="PS50948">
    <property type="entry name" value="PAN"/>
    <property type="match status" value="1"/>
</dbReference>
<dbReference type="Pfam" id="PF00024">
    <property type="entry name" value="PAN_1"/>
    <property type="match status" value="1"/>
</dbReference>
<dbReference type="OrthoDB" id="5985694at2759"/>
<protein>
    <submittedName>
        <fullName evidence="8">Uncharacterized protein LOC116301672</fullName>
    </submittedName>
</protein>
<dbReference type="Pfam" id="PF00147">
    <property type="entry name" value="Fibrinogen_C"/>
    <property type="match status" value="1"/>
</dbReference>
<proteinExistence type="inferred from homology"/>
<dbReference type="Gene3D" id="2.60.120.1000">
    <property type="match status" value="1"/>
</dbReference>
<dbReference type="AlphaFoldDB" id="A0A6P8IJJ1"/>